<protein>
    <submittedName>
        <fullName evidence="3">Uncharacterized protein</fullName>
    </submittedName>
</protein>
<feature type="region of interest" description="Disordered" evidence="1">
    <location>
        <begin position="153"/>
        <end position="206"/>
    </location>
</feature>
<sequence>MVRQLALLAAGVSCAVALDAGHSSNTTIQVLNVSDGLPKYGSVIGADSKAVTYVATCGRNEGCDNFLNGDTVKQGPTTFSAGQVRSLVGNDGSIHTTNGVECALNSQLNQASCQYYRIETDQRGKVTRSSTNQILTGYLGNMRNVTLTAGVESLTDAPGASPSSTIERTSASDAAPSPSSSMEIAAPTSAAGETSRNPGTSASPLASAGALGSAATIMTATEPAVLAGIIAIISSLLALP</sequence>
<evidence type="ECO:0000313" key="4">
    <source>
        <dbReference type="Proteomes" id="UP000054481"/>
    </source>
</evidence>
<accession>A0A0F7ZFL5</accession>
<evidence type="ECO:0000256" key="1">
    <source>
        <dbReference type="SAM" id="MobiDB-lite"/>
    </source>
</evidence>
<organism evidence="3 4">
    <name type="scientific">Hirsutella minnesotensis 3608</name>
    <dbReference type="NCBI Taxonomy" id="1043627"/>
    <lineage>
        <taxon>Eukaryota</taxon>
        <taxon>Fungi</taxon>
        <taxon>Dikarya</taxon>
        <taxon>Ascomycota</taxon>
        <taxon>Pezizomycotina</taxon>
        <taxon>Sordariomycetes</taxon>
        <taxon>Hypocreomycetidae</taxon>
        <taxon>Hypocreales</taxon>
        <taxon>Ophiocordycipitaceae</taxon>
        <taxon>Hirsutella</taxon>
    </lineage>
</organism>
<name>A0A0F7ZFL5_9HYPO</name>
<proteinExistence type="predicted"/>
<feature type="signal peptide" evidence="2">
    <location>
        <begin position="1"/>
        <end position="17"/>
    </location>
</feature>
<keyword evidence="2" id="KW-0732">Signal</keyword>
<evidence type="ECO:0000256" key="2">
    <source>
        <dbReference type="SAM" id="SignalP"/>
    </source>
</evidence>
<dbReference type="AlphaFoldDB" id="A0A0F7ZFL5"/>
<evidence type="ECO:0000313" key="3">
    <source>
        <dbReference type="EMBL" id="KJZ69351.1"/>
    </source>
</evidence>
<keyword evidence="4" id="KW-1185">Reference proteome</keyword>
<dbReference type="OrthoDB" id="4991875at2759"/>
<dbReference type="EMBL" id="KQ030724">
    <property type="protein sequence ID" value="KJZ69351.1"/>
    <property type="molecule type" value="Genomic_DNA"/>
</dbReference>
<gene>
    <name evidence="3" type="ORF">HIM_11252</name>
</gene>
<reference evidence="3 4" key="1">
    <citation type="journal article" date="2014" name="Genome Biol. Evol.">
        <title>Comparative genomics and transcriptomics analyses reveal divergent lifestyle features of nematode endoparasitic fungus Hirsutella minnesotensis.</title>
        <authorList>
            <person name="Lai Y."/>
            <person name="Liu K."/>
            <person name="Zhang X."/>
            <person name="Zhang X."/>
            <person name="Li K."/>
            <person name="Wang N."/>
            <person name="Shu C."/>
            <person name="Wu Y."/>
            <person name="Wang C."/>
            <person name="Bushley K.E."/>
            <person name="Xiang M."/>
            <person name="Liu X."/>
        </authorList>
    </citation>
    <scope>NUCLEOTIDE SEQUENCE [LARGE SCALE GENOMIC DNA]</scope>
    <source>
        <strain evidence="3 4">3608</strain>
    </source>
</reference>
<feature type="chain" id="PRO_5002526150" evidence="2">
    <location>
        <begin position="18"/>
        <end position="240"/>
    </location>
</feature>
<feature type="compositionally biased region" description="Low complexity" evidence="1">
    <location>
        <begin position="171"/>
        <end position="181"/>
    </location>
</feature>
<dbReference type="Proteomes" id="UP000054481">
    <property type="component" value="Unassembled WGS sequence"/>
</dbReference>